<dbReference type="CDD" id="cd05403">
    <property type="entry name" value="NT_KNTase_like"/>
    <property type="match status" value="1"/>
</dbReference>
<feature type="domain" description="Polymerase beta nucleotidyltransferase" evidence="2">
    <location>
        <begin position="12"/>
        <end position="67"/>
    </location>
</feature>
<dbReference type="RefSeq" id="WP_073087621.1">
    <property type="nucleotide sequence ID" value="NZ_FQWS01000003.1"/>
</dbReference>
<dbReference type="InterPro" id="IPR043519">
    <property type="entry name" value="NT_sf"/>
</dbReference>
<dbReference type="SUPFAM" id="SSF81301">
    <property type="entry name" value="Nucleotidyltransferase"/>
    <property type="match status" value="1"/>
</dbReference>
<name>A0A1M5VRF6_9FLAO</name>
<dbReference type="STRING" id="1089305.SAMN05444148_2805"/>
<dbReference type="AlphaFoldDB" id="A0A1M5VRF6"/>
<dbReference type="EMBL" id="FQWS01000003">
    <property type="protein sequence ID" value="SHH77839.1"/>
    <property type="molecule type" value="Genomic_DNA"/>
</dbReference>
<dbReference type="Pfam" id="PF13228">
    <property type="entry name" value="DUF4037"/>
    <property type="match status" value="1"/>
</dbReference>
<dbReference type="InterPro" id="IPR025117">
    <property type="entry name" value="DUF4037"/>
</dbReference>
<evidence type="ECO:0000259" key="2">
    <source>
        <dbReference type="Pfam" id="PF18765"/>
    </source>
</evidence>
<accession>A0A1M5VRF6</accession>
<reference evidence="4" key="1">
    <citation type="submission" date="2016-11" db="EMBL/GenBank/DDBJ databases">
        <authorList>
            <person name="Varghese N."/>
            <person name="Submissions S."/>
        </authorList>
    </citation>
    <scope>NUCLEOTIDE SEQUENCE [LARGE SCALE GENOMIC DNA]</scope>
    <source>
        <strain evidence="4">DSM 25330</strain>
    </source>
</reference>
<dbReference type="Pfam" id="PF18765">
    <property type="entry name" value="Polbeta"/>
    <property type="match status" value="1"/>
</dbReference>
<dbReference type="OrthoDB" id="5176171at2"/>
<dbReference type="Gene3D" id="3.30.460.10">
    <property type="entry name" value="Beta Polymerase, domain 2"/>
    <property type="match status" value="1"/>
</dbReference>
<dbReference type="Proteomes" id="UP000184522">
    <property type="component" value="Unassembled WGS sequence"/>
</dbReference>
<evidence type="ECO:0000313" key="4">
    <source>
        <dbReference type="Proteomes" id="UP000184522"/>
    </source>
</evidence>
<organism evidence="3 4">
    <name type="scientific">Winogradskyella jejuensis</name>
    <dbReference type="NCBI Taxonomy" id="1089305"/>
    <lineage>
        <taxon>Bacteria</taxon>
        <taxon>Pseudomonadati</taxon>
        <taxon>Bacteroidota</taxon>
        <taxon>Flavobacteriia</taxon>
        <taxon>Flavobacteriales</taxon>
        <taxon>Flavobacteriaceae</taxon>
        <taxon>Winogradskyella</taxon>
    </lineage>
</organism>
<dbReference type="InterPro" id="IPR041633">
    <property type="entry name" value="Polbeta"/>
</dbReference>
<gene>
    <name evidence="3" type="ORF">SAMN05444148_2805</name>
</gene>
<evidence type="ECO:0008006" key="5">
    <source>
        <dbReference type="Google" id="ProtNLM"/>
    </source>
</evidence>
<evidence type="ECO:0000259" key="1">
    <source>
        <dbReference type="Pfam" id="PF13228"/>
    </source>
</evidence>
<feature type="domain" description="DUF4037" evidence="1">
    <location>
        <begin position="137"/>
        <end position="223"/>
    </location>
</feature>
<sequence length="276" mass="31657">MELSIEKEELLNQIIADLRRIENIEAVVLGGSYSTGNATEKSDIDIGLYYSENAPFNIDSIKQIANKYSIHKPTVTNFYDWGKWVNGGAWIETKYGKLDFIYKNIEQLIATISDSKNGKWENDFEQKPPYGFSSITYLAETKNCIVLYDKSGILKSLKEKVEVYPNKLKKTIITESIRSVEFTISHAELFFNENNMYHTTGCLTRAIKSILNIIFAINETYPINDKSAIKTIQMKEKCPKNLNLKINNILSLKIGEGMQNIQYLKELFKETISFLE</sequence>
<evidence type="ECO:0000313" key="3">
    <source>
        <dbReference type="EMBL" id="SHH77839.1"/>
    </source>
</evidence>
<protein>
    <recommendedName>
        <fullName evidence="5">Nucleotidyltransferase domain-containing protein</fullName>
    </recommendedName>
</protein>
<proteinExistence type="predicted"/>
<keyword evidence="4" id="KW-1185">Reference proteome</keyword>